<dbReference type="Gene3D" id="3.10.350.10">
    <property type="entry name" value="LysM domain"/>
    <property type="match status" value="1"/>
</dbReference>
<dbReference type="InterPro" id="IPR036779">
    <property type="entry name" value="LysM_dom_sf"/>
</dbReference>
<feature type="transmembrane region" description="Helical" evidence="2">
    <location>
        <begin position="290"/>
        <end position="313"/>
    </location>
</feature>
<dbReference type="SUPFAM" id="SSF54106">
    <property type="entry name" value="LysM domain"/>
    <property type="match status" value="1"/>
</dbReference>
<evidence type="ECO:0000256" key="2">
    <source>
        <dbReference type="SAM" id="Phobius"/>
    </source>
</evidence>
<keyword evidence="2" id="KW-0472">Membrane</keyword>
<dbReference type="RefSeq" id="XP_013788275.1">
    <property type="nucleotide sequence ID" value="XM_013932821.2"/>
</dbReference>
<evidence type="ECO:0000313" key="4">
    <source>
        <dbReference type="Proteomes" id="UP000694941"/>
    </source>
</evidence>
<dbReference type="PANTHER" id="PTHR20932">
    <property type="entry name" value="LYSM AND PUTATIVE PEPTIDOGLYCAN-BINDING DOMAIN-CONTAINING PROTEIN"/>
    <property type="match status" value="1"/>
</dbReference>
<feature type="domain" description="LysM" evidence="3">
    <location>
        <begin position="131"/>
        <end position="175"/>
    </location>
</feature>
<organism evidence="4 5">
    <name type="scientific">Limulus polyphemus</name>
    <name type="common">Atlantic horseshoe crab</name>
    <dbReference type="NCBI Taxonomy" id="6850"/>
    <lineage>
        <taxon>Eukaryota</taxon>
        <taxon>Metazoa</taxon>
        <taxon>Ecdysozoa</taxon>
        <taxon>Arthropoda</taxon>
        <taxon>Chelicerata</taxon>
        <taxon>Merostomata</taxon>
        <taxon>Xiphosura</taxon>
        <taxon>Limulidae</taxon>
        <taxon>Limulus</taxon>
    </lineage>
</organism>
<dbReference type="PANTHER" id="PTHR20932:SF13">
    <property type="entry name" value="LD36653P"/>
    <property type="match status" value="1"/>
</dbReference>
<keyword evidence="2" id="KW-1133">Transmembrane helix</keyword>
<dbReference type="PROSITE" id="PS51782">
    <property type="entry name" value="LYSM"/>
    <property type="match status" value="1"/>
</dbReference>
<dbReference type="Pfam" id="PF01476">
    <property type="entry name" value="LysM"/>
    <property type="match status" value="1"/>
</dbReference>
<evidence type="ECO:0000313" key="5">
    <source>
        <dbReference type="RefSeq" id="XP_013788275.1"/>
    </source>
</evidence>
<keyword evidence="4" id="KW-1185">Reference proteome</keyword>
<dbReference type="GeneID" id="106472195"/>
<dbReference type="SMART" id="SM00257">
    <property type="entry name" value="LysM"/>
    <property type="match status" value="1"/>
</dbReference>
<accession>A0ABM1BTC4</accession>
<dbReference type="Proteomes" id="UP000694941">
    <property type="component" value="Unplaced"/>
</dbReference>
<keyword evidence="2" id="KW-0812">Transmembrane</keyword>
<dbReference type="InterPro" id="IPR045030">
    <property type="entry name" value="LYSM1-4"/>
</dbReference>
<evidence type="ECO:0000256" key="1">
    <source>
        <dbReference type="SAM" id="MobiDB-lite"/>
    </source>
</evidence>
<dbReference type="CDD" id="cd00118">
    <property type="entry name" value="LysM"/>
    <property type="match status" value="1"/>
</dbReference>
<dbReference type="InterPro" id="IPR018392">
    <property type="entry name" value="LysM"/>
</dbReference>
<protein>
    <submittedName>
        <fullName evidence="5">LysM and putative peptidoglycan-binding domain-containing protein 3-like</fullName>
    </submittedName>
</protein>
<gene>
    <name evidence="5" type="primary">LOC106472195</name>
</gene>
<feature type="region of interest" description="Disordered" evidence="1">
    <location>
        <begin position="95"/>
        <end position="117"/>
    </location>
</feature>
<evidence type="ECO:0000259" key="3">
    <source>
        <dbReference type="PROSITE" id="PS51782"/>
    </source>
</evidence>
<reference evidence="5" key="1">
    <citation type="submission" date="2025-08" db="UniProtKB">
        <authorList>
            <consortium name="RefSeq"/>
        </authorList>
    </citation>
    <scope>IDENTIFICATION</scope>
    <source>
        <tissue evidence="5">Muscle</tissue>
    </source>
</reference>
<name>A0ABM1BTC4_LIMPO</name>
<proteinExistence type="predicted"/>
<sequence>MAFHSSKKVKYSVLNEDLSSSHENNIDDNFKFNPILSKLRHAKYLKGHAKSKDTSHSDSEEYDGQIFVFDTEYAGDNEELCTDLLDMAHFRQRGQNKNSDKSSFHQSSLENWTEPGQTSLQNKFDTLRDFLEHKVKKEDTLQRLSLLYSCPVSEIKRANNLQTDKELFARKSLIIPVRKHSILTEILPYAKSSSYEASSLRIVEDNTIHSDNERTISIGIGRALAEEKHNGTVEFLKAMDRDLAKIRDSTHTYKNSLEDVKATLTSPRFAPIIFENPKKKSIFSGVDCGISWWSLLVVIFVIGIVAPLVYMLYYKIFQPVGNNATTYFDR</sequence>
<feature type="compositionally biased region" description="Polar residues" evidence="1">
    <location>
        <begin position="104"/>
        <end position="117"/>
    </location>
</feature>